<feature type="region of interest" description="Disordered" evidence="1">
    <location>
        <begin position="1"/>
        <end position="21"/>
    </location>
</feature>
<evidence type="ECO:0000313" key="2">
    <source>
        <dbReference type="EMBL" id="ETA79072.1"/>
    </source>
</evidence>
<reference evidence="2 3" key="1">
    <citation type="journal article" date="2014" name="Genome Announc.">
        <title>Genome Sequence of Youngiibacter fragilis, the Type Strain of the Genus Youngiibacter.</title>
        <authorList>
            <person name="Wawrik C.B."/>
            <person name="Callaghan A.V."/>
            <person name="Stamps B.W."/>
            <person name="Wawrik B."/>
        </authorList>
    </citation>
    <scope>NUCLEOTIDE SEQUENCE [LARGE SCALE GENOMIC DNA]</scope>
    <source>
        <strain evidence="2 3">232.1</strain>
    </source>
</reference>
<dbReference type="STRING" id="994573.T472_0218965"/>
<name>V7I230_9CLOT</name>
<dbReference type="AlphaFoldDB" id="V7I230"/>
<keyword evidence="3" id="KW-1185">Reference proteome</keyword>
<protein>
    <submittedName>
        <fullName evidence="2">RelB antitoxin</fullName>
    </submittedName>
</protein>
<sequence length="65" mass="7408">MTSDSKMYVRAETEIDPPDSKPRIRELFAEEDFNSELEKGINDFSNGNVISAKIIAEKINRKYGV</sequence>
<dbReference type="EMBL" id="AXUN02000231">
    <property type="protein sequence ID" value="ETA79072.1"/>
    <property type="molecule type" value="Genomic_DNA"/>
</dbReference>
<proteinExistence type="predicted"/>
<feature type="compositionally biased region" description="Basic and acidic residues" evidence="1">
    <location>
        <begin position="7"/>
        <end position="21"/>
    </location>
</feature>
<gene>
    <name evidence="2" type="ORF">T472_0218965</name>
</gene>
<dbReference type="OrthoDB" id="9804867at2"/>
<evidence type="ECO:0000256" key="1">
    <source>
        <dbReference type="SAM" id="MobiDB-lite"/>
    </source>
</evidence>
<dbReference type="Proteomes" id="UP000017747">
    <property type="component" value="Unassembled WGS sequence"/>
</dbReference>
<organism evidence="2 3">
    <name type="scientific">Youngiibacter fragilis 232.1</name>
    <dbReference type="NCBI Taxonomy" id="994573"/>
    <lineage>
        <taxon>Bacteria</taxon>
        <taxon>Bacillati</taxon>
        <taxon>Bacillota</taxon>
        <taxon>Clostridia</taxon>
        <taxon>Eubacteriales</taxon>
        <taxon>Clostridiaceae</taxon>
        <taxon>Youngiibacter</taxon>
    </lineage>
</organism>
<comment type="caution">
    <text evidence="2">The sequence shown here is derived from an EMBL/GenBank/DDBJ whole genome shotgun (WGS) entry which is preliminary data.</text>
</comment>
<dbReference type="RefSeq" id="WP_023388193.1">
    <property type="nucleotide sequence ID" value="NZ_AXUN02000231.1"/>
</dbReference>
<accession>V7I230</accession>
<evidence type="ECO:0000313" key="3">
    <source>
        <dbReference type="Proteomes" id="UP000017747"/>
    </source>
</evidence>